<dbReference type="FunFam" id="1.20.1740.10:FF:000004">
    <property type="entry name" value="Sodium:alanine symporter family protein"/>
    <property type="match status" value="1"/>
</dbReference>
<dbReference type="AlphaFoldDB" id="A0A5J5I629"/>
<evidence type="ECO:0000256" key="4">
    <source>
        <dbReference type="ARBA" id="ARBA00022475"/>
    </source>
</evidence>
<keyword evidence="3 9" id="KW-0813">Transport</keyword>
<feature type="transmembrane region" description="Helical" evidence="9">
    <location>
        <begin position="12"/>
        <end position="35"/>
    </location>
</feature>
<evidence type="ECO:0000256" key="8">
    <source>
        <dbReference type="ARBA" id="ARBA00023136"/>
    </source>
</evidence>
<feature type="transmembrane region" description="Helical" evidence="9">
    <location>
        <begin position="204"/>
        <end position="222"/>
    </location>
</feature>
<dbReference type="GO" id="GO:0005283">
    <property type="term" value="F:amino acid:sodium symporter activity"/>
    <property type="evidence" value="ECO:0007669"/>
    <property type="project" value="InterPro"/>
</dbReference>
<dbReference type="OrthoDB" id="9804874at2"/>
<proteinExistence type="inferred from homology"/>
<feature type="transmembrane region" description="Helical" evidence="9">
    <location>
        <begin position="171"/>
        <end position="192"/>
    </location>
</feature>
<dbReference type="NCBIfam" id="TIGR00835">
    <property type="entry name" value="agcS"/>
    <property type="match status" value="1"/>
</dbReference>
<feature type="transmembrane region" description="Helical" evidence="9">
    <location>
        <begin position="351"/>
        <end position="369"/>
    </location>
</feature>
<dbReference type="GO" id="GO:0005886">
    <property type="term" value="C:plasma membrane"/>
    <property type="evidence" value="ECO:0007669"/>
    <property type="project" value="UniProtKB-SubCell"/>
</dbReference>
<evidence type="ECO:0000256" key="6">
    <source>
        <dbReference type="ARBA" id="ARBA00022847"/>
    </source>
</evidence>
<evidence type="ECO:0000256" key="7">
    <source>
        <dbReference type="ARBA" id="ARBA00022989"/>
    </source>
</evidence>
<feature type="transmembrane region" description="Helical" evidence="9">
    <location>
        <begin position="415"/>
        <end position="438"/>
    </location>
</feature>
<dbReference type="InterPro" id="IPR001463">
    <property type="entry name" value="Na/Ala_symport"/>
</dbReference>
<reference evidence="10 11" key="1">
    <citation type="submission" date="2019-09" db="EMBL/GenBank/DDBJ databases">
        <title>Whole genome sequences of isolates from the Mars Exploration Rovers.</title>
        <authorList>
            <person name="Seuylemezian A."/>
            <person name="Vaishampayan P."/>
        </authorList>
    </citation>
    <scope>NUCLEOTIDE SEQUENCE [LARGE SCALE GENOMIC DNA]</scope>
    <source>
        <strain evidence="10 11">MER_TA_151</strain>
    </source>
</reference>
<sequence>MNEIINWLNSVVWSSALVYLIIGVGLFYSIATRFFQIRLLKDMIKLTFSGNSSAEGVSSFQAISMSIGSRVGIGNIAGVATAITLGGPGAVFWMWVMALFSASTSFVETTLAQVYKSKQDGQYRGGTPYYIGKGLKLEWYAVLFAIITMISMTILVPGIQVNTIAISMKSAFGISPVITGGILVLLLSVVIFGGIRRIAKAAEIIVPFMAIGYILVCLYILLTNFSQLPSVISLIFSSAFSTHATFGGLIGSAIAWGVQRGAFSNAAGFGSETFESGAAEVSHPAKQGLVQAFSVYIVTLILCSATAFMILVTGMYNVESPSGESLVNNIGKVEAGAVNAQLAVESVLPGLGAPFVAISIFFFAFTSLITYSYKAETSLAYINRNRKVKVTWPLTVLKVALLVGVFYNCTNSAEFAWGLGDLGFGVMTWLNFAAILLLTKPALKVLKDYERQKKVGIDPVFNPTKLGIKGADFWEEEYQQRETKEKEYAQINYYPSKEEKTQSL</sequence>
<keyword evidence="6 9" id="KW-0769">Symport</keyword>
<feature type="transmembrane region" description="Helical" evidence="9">
    <location>
        <begin position="293"/>
        <end position="316"/>
    </location>
</feature>
<keyword evidence="8 9" id="KW-0472">Membrane</keyword>
<comment type="subcellular location">
    <subcellularLocation>
        <location evidence="1 9">Cell membrane</location>
        <topology evidence="1 9">Multi-pass membrane protein</topology>
    </subcellularLocation>
</comment>
<comment type="caution">
    <text evidence="10">The sequence shown here is derived from an EMBL/GenBank/DDBJ whole genome shotgun (WGS) entry which is preliminary data.</text>
</comment>
<keyword evidence="7 9" id="KW-1133">Transmembrane helix</keyword>
<dbReference type="PANTHER" id="PTHR30330:SF7">
    <property type="entry name" value="SODIUM_PROTON-DEPENDENT ALANINE CARRIER PROTEIN YRBD-RELATED"/>
    <property type="match status" value="1"/>
</dbReference>
<gene>
    <name evidence="10" type="ORF">F4V44_01630</name>
</gene>
<keyword evidence="4 9" id="KW-1003">Cell membrane</keyword>
<dbReference type="Gene3D" id="1.20.1740.10">
    <property type="entry name" value="Amino acid/polyamine transporter I"/>
    <property type="match status" value="1"/>
</dbReference>
<evidence type="ECO:0000256" key="3">
    <source>
        <dbReference type="ARBA" id="ARBA00022448"/>
    </source>
</evidence>
<accession>A0A5J5I629</accession>
<dbReference type="RefSeq" id="WP_150438241.1">
    <property type="nucleotide sequence ID" value="NZ_VYKL01000005.1"/>
</dbReference>
<dbReference type="Proteomes" id="UP000326671">
    <property type="component" value="Unassembled WGS sequence"/>
</dbReference>
<keyword evidence="5 9" id="KW-0812">Transmembrane</keyword>
<evidence type="ECO:0000256" key="9">
    <source>
        <dbReference type="RuleBase" id="RU363064"/>
    </source>
</evidence>
<dbReference type="PANTHER" id="PTHR30330">
    <property type="entry name" value="AGSS FAMILY TRANSPORTER, SODIUM-ALANINE"/>
    <property type="match status" value="1"/>
</dbReference>
<feature type="transmembrane region" description="Helical" evidence="9">
    <location>
        <begin position="67"/>
        <end position="86"/>
    </location>
</feature>
<feature type="transmembrane region" description="Helical" evidence="9">
    <location>
        <begin position="139"/>
        <end position="159"/>
    </location>
</feature>
<comment type="similarity">
    <text evidence="2 9">Belongs to the alanine or glycine:cation symporter (AGCS) (TC 2.A.25) family.</text>
</comment>
<protein>
    <submittedName>
        <fullName evidence="10">Alanine:cation symporter family protein</fullName>
    </submittedName>
</protein>
<evidence type="ECO:0000256" key="5">
    <source>
        <dbReference type="ARBA" id="ARBA00022692"/>
    </source>
</evidence>
<evidence type="ECO:0000256" key="1">
    <source>
        <dbReference type="ARBA" id="ARBA00004651"/>
    </source>
</evidence>
<feature type="transmembrane region" description="Helical" evidence="9">
    <location>
        <begin position="390"/>
        <end position="409"/>
    </location>
</feature>
<evidence type="ECO:0000313" key="10">
    <source>
        <dbReference type="EMBL" id="KAA9031157.1"/>
    </source>
</evidence>
<dbReference type="PRINTS" id="PR00175">
    <property type="entry name" value="NAALASMPORT"/>
</dbReference>
<name>A0A5J5I629_9BACI</name>
<dbReference type="EMBL" id="VYKL01000005">
    <property type="protein sequence ID" value="KAA9031157.1"/>
    <property type="molecule type" value="Genomic_DNA"/>
</dbReference>
<evidence type="ECO:0000313" key="11">
    <source>
        <dbReference type="Proteomes" id="UP000326671"/>
    </source>
</evidence>
<keyword evidence="11" id="KW-1185">Reference proteome</keyword>
<dbReference type="Pfam" id="PF01235">
    <property type="entry name" value="Na_Ala_symp"/>
    <property type="match status" value="1"/>
</dbReference>
<evidence type="ECO:0000256" key="2">
    <source>
        <dbReference type="ARBA" id="ARBA00009261"/>
    </source>
</evidence>
<organism evidence="10 11">
    <name type="scientific">Niallia endozanthoxylica</name>
    <dbReference type="NCBI Taxonomy" id="2036016"/>
    <lineage>
        <taxon>Bacteria</taxon>
        <taxon>Bacillati</taxon>
        <taxon>Bacillota</taxon>
        <taxon>Bacilli</taxon>
        <taxon>Bacillales</taxon>
        <taxon>Bacillaceae</taxon>
        <taxon>Niallia</taxon>
    </lineage>
</organism>